<proteinExistence type="predicted"/>
<feature type="transmembrane region" description="Helical" evidence="1">
    <location>
        <begin position="29"/>
        <end position="51"/>
    </location>
</feature>
<name>A0A9P9J8F7_9HYPO</name>
<keyword evidence="3" id="KW-1185">Reference proteome</keyword>
<evidence type="ECO:0000256" key="1">
    <source>
        <dbReference type="SAM" id="Phobius"/>
    </source>
</evidence>
<accession>A0A9P9J8F7</accession>
<dbReference type="Proteomes" id="UP000738349">
    <property type="component" value="Unassembled WGS sequence"/>
</dbReference>
<sequence>MQIAPYRAQPNRRPSIPLTAYTVSPAHHFFVLLGDWLLLCVLLSATFYLLVGQQQRGENKTNVLSFSRDCTPYCSIYSALPLLTHLSGCPSVAARLPKRSPTIHRLSHSLFSATGLLVPNCSTSPLTPSLLRLLIFSPGGTSSRYLPYLYLFRLGCLSLSLLLPLSSAPLCSLPLSCLDVNPQVGSL</sequence>
<dbReference type="AlphaFoldDB" id="A0A9P9J8F7"/>
<gene>
    <name evidence="2" type="ORF">EDB81DRAFT_786547</name>
</gene>
<reference evidence="2" key="1">
    <citation type="journal article" date="2021" name="Nat. Commun.">
        <title>Genetic determinants of endophytism in the Arabidopsis root mycobiome.</title>
        <authorList>
            <person name="Mesny F."/>
            <person name="Miyauchi S."/>
            <person name="Thiergart T."/>
            <person name="Pickel B."/>
            <person name="Atanasova L."/>
            <person name="Karlsson M."/>
            <person name="Huettel B."/>
            <person name="Barry K.W."/>
            <person name="Haridas S."/>
            <person name="Chen C."/>
            <person name="Bauer D."/>
            <person name="Andreopoulos W."/>
            <person name="Pangilinan J."/>
            <person name="LaButti K."/>
            <person name="Riley R."/>
            <person name="Lipzen A."/>
            <person name="Clum A."/>
            <person name="Drula E."/>
            <person name="Henrissat B."/>
            <person name="Kohler A."/>
            <person name="Grigoriev I.V."/>
            <person name="Martin F.M."/>
            <person name="Hacquard S."/>
        </authorList>
    </citation>
    <scope>NUCLEOTIDE SEQUENCE</scope>
    <source>
        <strain evidence="2">MPI-CAGE-AT-0147</strain>
    </source>
</reference>
<keyword evidence="1" id="KW-1133">Transmembrane helix</keyword>
<evidence type="ECO:0000313" key="2">
    <source>
        <dbReference type="EMBL" id="KAH7156287.1"/>
    </source>
</evidence>
<comment type="caution">
    <text evidence="2">The sequence shown here is derived from an EMBL/GenBank/DDBJ whole genome shotgun (WGS) entry which is preliminary data.</text>
</comment>
<protein>
    <submittedName>
        <fullName evidence="2">Uncharacterized protein</fullName>
    </submittedName>
</protein>
<keyword evidence="1" id="KW-0472">Membrane</keyword>
<keyword evidence="1" id="KW-0812">Transmembrane</keyword>
<organism evidence="2 3">
    <name type="scientific">Dactylonectria macrodidyma</name>
    <dbReference type="NCBI Taxonomy" id="307937"/>
    <lineage>
        <taxon>Eukaryota</taxon>
        <taxon>Fungi</taxon>
        <taxon>Dikarya</taxon>
        <taxon>Ascomycota</taxon>
        <taxon>Pezizomycotina</taxon>
        <taxon>Sordariomycetes</taxon>
        <taxon>Hypocreomycetidae</taxon>
        <taxon>Hypocreales</taxon>
        <taxon>Nectriaceae</taxon>
        <taxon>Dactylonectria</taxon>
    </lineage>
</organism>
<dbReference type="EMBL" id="JAGMUV010000005">
    <property type="protein sequence ID" value="KAH7156287.1"/>
    <property type="molecule type" value="Genomic_DNA"/>
</dbReference>
<evidence type="ECO:0000313" key="3">
    <source>
        <dbReference type="Proteomes" id="UP000738349"/>
    </source>
</evidence>